<dbReference type="Gene3D" id="3.30.700.10">
    <property type="entry name" value="Glycoprotein, Type 4 Pilin"/>
    <property type="match status" value="1"/>
</dbReference>
<dbReference type="AlphaFoldDB" id="A0A0A1YHY2"/>
<evidence type="ECO:0000313" key="3">
    <source>
        <dbReference type="Proteomes" id="UP000030063"/>
    </source>
</evidence>
<protein>
    <submittedName>
        <fullName evidence="2">General secretion pathway protein GspG</fullName>
    </submittedName>
</protein>
<dbReference type="PRINTS" id="PR00813">
    <property type="entry name" value="BCTERIALGSPG"/>
</dbReference>
<reference evidence="2 3" key="1">
    <citation type="journal article" date="2014" name="Genome Announc.">
        <title>Draft Genome Sequence of Petroleum Oil-Degrading Marine Bacterium Pseudomonas taeanensis Strain MS-3, Isolated from a Crude Oil-Contaminated Seashore.</title>
        <authorList>
            <person name="Lee S.Y."/>
            <person name="Kim S.H."/>
            <person name="Lee D.G."/>
            <person name="Shin S."/>
            <person name="Yun S.H."/>
            <person name="Choi C.W."/>
            <person name="Chung Y.H."/>
            <person name="Choi J.S."/>
            <person name="Kahng H.Y."/>
            <person name="Kim S.I."/>
        </authorList>
    </citation>
    <scope>NUCLEOTIDE SEQUENCE [LARGE SCALE GENOMIC DNA]</scope>
    <source>
        <strain evidence="2 3">MS-3</strain>
    </source>
</reference>
<dbReference type="PROSITE" id="PS00409">
    <property type="entry name" value="PROKAR_NTER_METHYL"/>
    <property type="match status" value="1"/>
</dbReference>
<organism evidence="2 3">
    <name type="scientific">Pseudomonas taeanensis MS-3</name>
    <dbReference type="NCBI Taxonomy" id="1395571"/>
    <lineage>
        <taxon>Bacteria</taxon>
        <taxon>Pseudomonadati</taxon>
        <taxon>Pseudomonadota</taxon>
        <taxon>Gammaproteobacteria</taxon>
        <taxon>Pseudomonadales</taxon>
        <taxon>Pseudomonadaceae</taxon>
        <taxon>Pseudomonas</taxon>
    </lineage>
</organism>
<dbReference type="InterPro" id="IPR000983">
    <property type="entry name" value="Bac_GSPG_pilin"/>
</dbReference>
<keyword evidence="1" id="KW-0488">Methylation</keyword>
<evidence type="ECO:0000256" key="1">
    <source>
        <dbReference type="ARBA" id="ARBA00022481"/>
    </source>
</evidence>
<dbReference type="Proteomes" id="UP000030063">
    <property type="component" value="Unassembled WGS sequence"/>
</dbReference>
<dbReference type="RefSeq" id="WP_025166642.1">
    <property type="nucleotide sequence ID" value="NZ_AWSQ01000005.1"/>
</dbReference>
<comment type="caution">
    <text evidence="2">The sequence shown here is derived from an EMBL/GenBank/DDBJ whole genome shotgun (WGS) entry which is preliminary data.</text>
</comment>
<dbReference type="SUPFAM" id="SSF54523">
    <property type="entry name" value="Pili subunits"/>
    <property type="match status" value="1"/>
</dbReference>
<dbReference type="Pfam" id="PF07963">
    <property type="entry name" value="N_methyl"/>
    <property type="match status" value="1"/>
</dbReference>
<gene>
    <name evidence="2" type="ORF">TMS3_0118280</name>
</gene>
<keyword evidence="3" id="KW-1185">Reference proteome</keyword>
<evidence type="ECO:0000313" key="2">
    <source>
        <dbReference type="EMBL" id="KFX68593.1"/>
    </source>
</evidence>
<dbReference type="GO" id="GO:0015628">
    <property type="term" value="P:protein secretion by the type II secretion system"/>
    <property type="evidence" value="ECO:0007669"/>
    <property type="project" value="InterPro"/>
</dbReference>
<dbReference type="NCBIfam" id="TIGR02532">
    <property type="entry name" value="IV_pilin_GFxxxE"/>
    <property type="match status" value="1"/>
</dbReference>
<dbReference type="GO" id="GO:0015627">
    <property type="term" value="C:type II protein secretion system complex"/>
    <property type="evidence" value="ECO:0007669"/>
    <property type="project" value="InterPro"/>
</dbReference>
<dbReference type="OrthoDB" id="9790526at2"/>
<sequence length="157" mass="17479">MRRPVRGFSLIEVVITMAIIALLASIAAPLTETVVRRGKEQDLKRALYQVRDAIDAYKIAADAGHIEKSLSGSGYPPSLQELVDGVRDLRSVKGNRIYFLRRIPRDPFADSRLSALESWGLRSYTSPADDPRAGEDVFDVYSLARGTGLNGIPYREW</sequence>
<dbReference type="InterPro" id="IPR045584">
    <property type="entry name" value="Pilin-like"/>
</dbReference>
<dbReference type="eggNOG" id="COG2165">
    <property type="taxonomic scope" value="Bacteria"/>
</dbReference>
<name>A0A0A1YHY2_9PSED</name>
<accession>A0A0A1YHY2</accession>
<proteinExistence type="predicted"/>
<dbReference type="EMBL" id="AWSQ01000005">
    <property type="protein sequence ID" value="KFX68593.1"/>
    <property type="molecule type" value="Genomic_DNA"/>
</dbReference>
<dbReference type="InterPro" id="IPR012902">
    <property type="entry name" value="N_methyl_site"/>
</dbReference>
<dbReference type="STRING" id="1395571.TMS3_0118280"/>